<sequence length="167" mass="19228">MLRRTERKSRKKDAKRNVPILIQTGKFEFENGDWYEGEYAMDSKSNTIFRQGAGTYTTAEGHVYEGKWLNDKLVIKAKVKFPTNAYFEGAMDETPTYTIGTYTFCDRCEITGDFKKLFNEGKNAATFTDPGGNAWDIKLRDGHLELMYPWDWKQSILKSGEDSCVED</sequence>
<gene>
    <name evidence="1" type="ORF">HERILL_LOCUS2768</name>
</gene>
<accession>A0A7R8UF54</accession>
<dbReference type="AlphaFoldDB" id="A0A7R8UF54"/>
<evidence type="ECO:0000313" key="1">
    <source>
        <dbReference type="EMBL" id="CAD7079555.1"/>
    </source>
</evidence>
<name>A0A7R8UF54_HERIL</name>
<dbReference type="InParanoid" id="A0A7R8UF54"/>
<evidence type="ECO:0000313" key="2">
    <source>
        <dbReference type="Proteomes" id="UP000594454"/>
    </source>
</evidence>
<dbReference type="Proteomes" id="UP000594454">
    <property type="component" value="Chromosome 1"/>
</dbReference>
<dbReference type="InterPro" id="IPR052849">
    <property type="entry name" value="MORN_repeat_protein"/>
</dbReference>
<dbReference type="PANTHER" id="PTHR46917">
    <property type="entry name" value="MORN REPEAT-CONTAINING PROTEIN 2"/>
    <property type="match status" value="1"/>
</dbReference>
<dbReference type="EMBL" id="LR899009">
    <property type="protein sequence ID" value="CAD7079555.1"/>
    <property type="molecule type" value="Genomic_DNA"/>
</dbReference>
<organism evidence="1 2">
    <name type="scientific">Hermetia illucens</name>
    <name type="common">Black soldier fly</name>
    <dbReference type="NCBI Taxonomy" id="343691"/>
    <lineage>
        <taxon>Eukaryota</taxon>
        <taxon>Metazoa</taxon>
        <taxon>Ecdysozoa</taxon>
        <taxon>Arthropoda</taxon>
        <taxon>Hexapoda</taxon>
        <taxon>Insecta</taxon>
        <taxon>Pterygota</taxon>
        <taxon>Neoptera</taxon>
        <taxon>Endopterygota</taxon>
        <taxon>Diptera</taxon>
        <taxon>Brachycera</taxon>
        <taxon>Stratiomyomorpha</taxon>
        <taxon>Stratiomyidae</taxon>
        <taxon>Hermetiinae</taxon>
        <taxon>Hermetia</taxon>
    </lineage>
</organism>
<protein>
    <submittedName>
        <fullName evidence="1">Uncharacterized protein</fullName>
    </submittedName>
</protein>
<dbReference type="PANTHER" id="PTHR46917:SF1">
    <property type="entry name" value="MORN REPEAT-CONTAINING PROTEIN 2"/>
    <property type="match status" value="1"/>
</dbReference>
<keyword evidence="2" id="KW-1185">Reference proteome</keyword>
<reference evidence="1 2" key="1">
    <citation type="submission" date="2020-11" db="EMBL/GenBank/DDBJ databases">
        <authorList>
            <person name="Wallbank WR R."/>
            <person name="Pardo Diaz C."/>
            <person name="Kozak K."/>
            <person name="Martin S."/>
            <person name="Jiggins C."/>
            <person name="Moest M."/>
            <person name="Warren A I."/>
            <person name="Generalovic N T."/>
            <person name="Byers J.R.P. K."/>
            <person name="Montejo-Kovacevich G."/>
            <person name="Yen C E."/>
        </authorList>
    </citation>
    <scope>NUCLEOTIDE SEQUENCE [LARGE SCALE GENOMIC DNA]</scope>
</reference>
<dbReference type="Gene3D" id="2.20.110.10">
    <property type="entry name" value="Histone H3 K4-specific methyltransferase SET7/9 N-terminal domain"/>
    <property type="match status" value="1"/>
</dbReference>
<dbReference type="OrthoDB" id="270720at2759"/>
<proteinExistence type="predicted"/>
<dbReference type="SUPFAM" id="SSF82185">
    <property type="entry name" value="Histone H3 K4-specific methyltransferase SET7/9 N-terminal domain"/>
    <property type="match status" value="1"/>
</dbReference>